<dbReference type="GO" id="GO:0016301">
    <property type="term" value="F:kinase activity"/>
    <property type="evidence" value="ECO:0007669"/>
    <property type="project" value="UniProtKB-KW"/>
</dbReference>
<evidence type="ECO:0000313" key="5">
    <source>
        <dbReference type="EMBL" id="RXK85637.1"/>
    </source>
</evidence>
<keyword evidence="2" id="KW-0808">Transferase</keyword>
<feature type="domain" description="Carbohydrate kinase PfkB" evidence="4">
    <location>
        <begin position="160"/>
        <end position="274"/>
    </location>
</feature>
<dbReference type="Gene3D" id="3.40.1190.20">
    <property type="match status" value="1"/>
</dbReference>
<dbReference type="Proteomes" id="UP000290545">
    <property type="component" value="Unassembled WGS sequence"/>
</dbReference>
<dbReference type="EMBL" id="SDHZ01000001">
    <property type="protein sequence ID" value="RXK85637.1"/>
    <property type="molecule type" value="Genomic_DNA"/>
</dbReference>
<name>A0A4Q1D8H2_9BACT</name>
<dbReference type="PANTHER" id="PTHR43085">
    <property type="entry name" value="HEXOKINASE FAMILY MEMBER"/>
    <property type="match status" value="1"/>
</dbReference>
<evidence type="ECO:0000256" key="3">
    <source>
        <dbReference type="ARBA" id="ARBA00022777"/>
    </source>
</evidence>
<dbReference type="InterPro" id="IPR050306">
    <property type="entry name" value="PfkB_Carbo_kinase"/>
</dbReference>
<keyword evidence="6" id="KW-1185">Reference proteome</keyword>
<sequence>MYEICCIGHITLDKVVTPKHEAHMAGGTAFYFSHAIAGMPTSYMLVTALAESEMAAVEALRAKGIAVMALPSKYSVYFENIYPEHHDHRIQRVLQLADPFLPEQLAGIAAAMYHLGPLTAHDMSIDLIRFLAGKGKVSLDVQGYLREVREQKVFAVDWKEKREALPYIGILKANESEAEVLTGHKDVAEAARVLNSWGVEEVVITLGSMGSVIYRDGLFTEIPAFLFTDEIDATGCGDTYMAGYLLQRAKGMPVEKAGLFAAAMAGMKIGVMGPFAGSEDDVWRSLNEKGI</sequence>
<evidence type="ECO:0000313" key="6">
    <source>
        <dbReference type="Proteomes" id="UP000290545"/>
    </source>
</evidence>
<dbReference type="AlphaFoldDB" id="A0A4Q1D8H2"/>
<proteinExistence type="inferred from homology"/>
<dbReference type="RefSeq" id="WP_129001390.1">
    <property type="nucleotide sequence ID" value="NZ_SDHZ01000001.1"/>
</dbReference>
<dbReference type="SUPFAM" id="SSF53613">
    <property type="entry name" value="Ribokinase-like"/>
    <property type="match status" value="1"/>
</dbReference>
<keyword evidence="3 5" id="KW-0418">Kinase</keyword>
<protein>
    <submittedName>
        <fullName evidence="5">Ribokinase</fullName>
    </submittedName>
</protein>
<dbReference type="Pfam" id="PF00294">
    <property type="entry name" value="PfkB"/>
    <property type="match status" value="1"/>
</dbReference>
<comment type="similarity">
    <text evidence="1">Belongs to the carbohydrate kinase PfkB family.</text>
</comment>
<evidence type="ECO:0000256" key="1">
    <source>
        <dbReference type="ARBA" id="ARBA00010688"/>
    </source>
</evidence>
<evidence type="ECO:0000256" key="2">
    <source>
        <dbReference type="ARBA" id="ARBA00022679"/>
    </source>
</evidence>
<gene>
    <name evidence="5" type="ORF">ESB13_02150</name>
</gene>
<accession>A0A4Q1D8H2</accession>
<dbReference type="OrthoDB" id="9779730at2"/>
<comment type="caution">
    <text evidence="5">The sequence shown here is derived from an EMBL/GenBank/DDBJ whole genome shotgun (WGS) entry which is preliminary data.</text>
</comment>
<dbReference type="InterPro" id="IPR029056">
    <property type="entry name" value="Ribokinase-like"/>
</dbReference>
<reference evidence="5 6" key="1">
    <citation type="submission" date="2019-01" db="EMBL/GenBank/DDBJ databases">
        <title>Filimonas sp. strain TTM-71.</title>
        <authorList>
            <person name="Chen W.-M."/>
        </authorList>
    </citation>
    <scope>NUCLEOTIDE SEQUENCE [LARGE SCALE GENOMIC DNA]</scope>
    <source>
        <strain evidence="5 6">TTM-71</strain>
    </source>
</reference>
<dbReference type="InterPro" id="IPR011611">
    <property type="entry name" value="PfkB_dom"/>
</dbReference>
<dbReference type="PANTHER" id="PTHR43085:SF57">
    <property type="entry name" value="CARBOHYDRATE KINASE PFKB DOMAIN-CONTAINING PROTEIN"/>
    <property type="match status" value="1"/>
</dbReference>
<organism evidence="5 6">
    <name type="scientific">Filimonas effusa</name>
    <dbReference type="NCBI Taxonomy" id="2508721"/>
    <lineage>
        <taxon>Bacteria</taxon>
        <taxon>Pseudomonadati</taxon>
        <taxon>Bacteroidota</taxon>
        <taxon>Chitinophagia</taxon>
        <taxon>Chitinophagales</taxon>
        <taxon>Chitinophagaceae</taxon>
        <taxon>Filimonas</taxon>
    </lineage>
</organism>
<evidence type="ECO:0000259" key="4">
    <source>
        <dbReference type="Pfam" id="PF00294"/>
    </source>
</evidence>